<proteinExistence type="predicted"/>
<feature type="compositionally biased region" description="Low complexity" evidence="1">
    <location>
        <begin position="25"/>
        <end position="53"/>
    </location>
</feature>
<dbReference type="AlphaFoldDB" id="A0A9P4Q6W2"/>
<evidence type="ECO:0000256" key="1">
    <source>
        <dbReference type="SAM" id="MobiDB-lite"/>
    </source>
</evidence>
<reference evidence="2" key="1">
    <citation type="journal article" date="2020" name="Stud. Mycol.">
        <title>101 Dothideomycetes genomes: a test case for predicting lifestyles and emergence of pathogens.</title>
        <authorList>
            <person name="Haridas S."/>
            <person name="Albert R."/>
            <person name="Binder M."/>
            <person name="Bloem J."/>
            <person name="Labutti K."/>
            <person name="Salamov A."/>
            <person name="Andreopoulos B."/>
            <person name="Baker S."/>
            <person name="Barry K."/>
            <person name="Bills G."/>
            <person name="Bluhm B."/>
            <person name="Cannon C."/>
            <person name="Castanera R."/>
            <person name="Culley D."/>
            <person name="Daum C."/>
            <person name="Ezra D."/>
            <person name="Gonzalez J."/>
            <person name="Henrissat B."/>
            <person name="Kuo A."/>
            <person name="Liang C."/>
            <person name="Lipzen A."/>
            <person name="Lutzoni F."/>
            <person name="Magnuson J."/>
            <person name="Mondo S."/>
            <person name="Nolan M."/>
            <person name="Ohm R."/>
            <person name="Pangilinan J."/>
            <person name="Park H.-J."/>
            <person name="Ramirez L."/>
            <person name="Alfaro M."/>
            <person name="Sun H."/>
            <person name="Tritt A."/>
            <person name="Yoshinaga Y."/>
            <person name="Zwiers L.-H."/>
            <person name="Turgeon B."/>
            <person name="Goodwin S."/>
            <person name="Spatafora J."/>
            <person name="Crous P."/>
            <person name="Grigoriev I."/>
        </authorList>
    </citation>
    <scope>NUCLEOTIDE SEQUENCE</scope>
    <source>
        <strain evidence="2">CBS 116435</strain>
    </source>
</reference>
<feature type="region of interest" description="Disordered" evidence="1">
    <location>
        <begin position="1"/>
        <end position="65"/>
    </location>
</feature>
<accession>A0A9P4Q6W2</accession>
<gene>
    <name evidence="2" type="ORF">K431DRAFT_296040</name>
</gene>
<name>A0A9P4Q6W2_9PEZI</name>
<dbReference type="OrthoDB" id="4932428at2759"/>
<sequence>MASRQQQQTLAMTDAQRAQQQRLRSNSVAASTASSSTEGSTSTASDSAVTSQARRARVEAGEMPTAQKRALIQALNEHRINTIAELRGIERVFAQIGTSDVTRPMTAAWTYYVDSNSLLTELRGLTRNYPFSSECLEEAKQRVHQDPASNRSWNYCWLVLAKAHTDGLITIFACHQAKKPEMWGDRKPMEADIERLTQAFVQEWTSALRQMLRYWESAPIR</sequence>
<keyword evidence="3" id="KW-1185">Reference proteome</keyword>
<protein>
    <submittedName>
        <fullName evidence="2">Uncharacterized protein</fullName>
    </submittedName>
</protein>
<evidence type="ECO:0000313" key="2">
    <source>
        <dbReference type="EMBL" id="KAF2719441.1"/>
    </source>
</evidence>
<comment type="caution">
    <text evidence="2">The sequence shown here is derived from an EMBL/GenBank/DDBJ whole genome shotgun (WGS) entry which is preliminary data.</text>
</comment>
<dbReference type="EMBL" id="MU003811">
    <property type="protein sequence ID" value="KAF2719441.1"/>
    <property type="molecule type" value="Genomic_DNA"/>
</dbReference>
<evidence type="ECO:0000313" key="3">
    <source>
        <dbReference type="Proteomes" id="UP000799441"/>
    </source>
</evidence>
<dbReference type="Proteomes" id="UP000799441">
    <property type="component" value="Unassembled WGS sequence"/>
</dbReference>
<organism evidence="2 3">
    <name type="scientific">Polychaeton citri CBS 116435</name>
    <dbReference type="NCBI Taxonomy" id="1314669"/>
    <lineage>
        <taxon>Eukaryota</taxon>
        <taxon>Fungi</taxon>
        <taxon>Dikarya</taxon>
        <taxon>Ascomycota</taxon>
        <taxon>Pezizomycotina</taxon>
        <taxon>Dothideomycetes</taxon>
        <taxon>Dothideomycetidae</taxon>
        <taxon>Capnodiales</taxon>
        <taxon>Capnodiaceae</taxon>
        <taxon>Polychaeton</taxon>
    </lineage>
</organism>
<feature type="compositionally biased region" description="Polar residues" evidence="1">
    <location>
        <begin position="1"/>
        <end position="24"/>
    </location>
</feature>